<dbReference type="Proteomes" id="UP001153269">
    <property type="component" value="Unassembled WGS sequence"/>
</dbReference>
<evidence type="ECO:0000256" key="1">
    <source>
        <dbReference type="SAM" id="MobiDB-lite"/>
    </source>
</evidence>
<name>A0A9N7Y271_PLEPL</name>
<reference evidence="2" key="1">
    <citation type="submission" date="2020-03" db="EMBL/GenBank/DDBJ databases">
        <authorList>
            <person name="Weist P."/>
        </authorList>
    </citation>
    <scope>NUCLEOTIDE SEQUENCE</scope>
</reference>
<evidence type="ECO:0000313" key="3">
    <source>
        <dbReference type="Proteomes" id="UP001153269"/>
    </source>
</evidence>
<protein>
    <submittedName>
        <fullName evidence="2">Uncharacterized protein</fullName>
    </submittedName>
</protein>
<comment type="caution">
    <text evidence="2">The sequence shown here is derived from an EMBL/GenBank/DDBJ whole genome shotgun (WGS) entry which is preliminary data.</text>
</comment>
<dbReference type="EMBL" id="CADEAL010000138">
    <property type="protein sequence ID" value="CAB1415110.1"/>
    <property type="molecule type" value="Genomic_DNA"/>
</dbReference>
<organism evidence="2 3">
    <name type="scientific">Pleuronectes platessa</name>
    <name type="common">European plaice</name>
    <dbReference type="NCBI Taxonomy" id="8262"/>
    <lineage>
        <taxon>Eukaryota</taxon>
        <taxon>Metazoa</taxon>
        <taxon>Chordata</taxon>
        <taxon>Craniata</taxon>
        <taxon>Vertebrata</taxon>
        <taxon>Euteleostomi</taxon>
        <taxon>Actinopterygii</taxon>
        <taxon>Neopterygii</taxon>
        <taxon>Teleostei</taxon>
        <taxon>Neoteleostei</taxon>
        <taxon>Acanthomorphata</taxon>
        <taxon>Carangaria</taxon>
        <taxon>Pleuronectiformes</taxon>
        <taxon>Pleuronectoidei</taxon>
        <taxon>Pleuronectidae</taxon>
        <taxon>Pleuronectes</taxon>
    </lineage>
</organism>
<dbReference type="AlphaFoldDB" id="A0A9N7Y271"/>
<accession>A0A9N7Y271</accession>
<proteinExistence type="predicted"/>
<sequence length="110" mass="12224">MESQAFTLHGANKHQPHVDPEVLQDLSFLYNQILNVNVKRLQVRDTILGPRSIDPLLFKFICVHMEIDVDGDEPECRLNLKMLRAAPEGSTVSSLLSPSGSGQSPECLLL</sequence>
<feature type="compositionally biased region" description="Low complexity" evidence="1">
    <location>
        <begin position="93"/>
        <end position="110"/>
    </location>
</feature>
<evidence type="ECO:0000313" key="2">
    <source>
        <dbReference type="EMBL" id="CAB1415110.1"/>
    </source>
</evidence>
<gene>
    <name evidence="2" type="ORF">PLEPLA_LOCUS2823</name>
</gene>
<keyword evidence="3" id="KW-1185">Reference proteome</keyword>
<feature type="region of interest" description="Disordered" evidence="1">
    <location>
        <begin position="90"/>
        <end position="110"/>
    </location>
</feature>